<comment type="similarity">
    <text evidence="2">Belongs to the bacterial solute-binding protein 1 family.</text>
</comment>
<dbReference type="GO" id="GO:0055085">
    <property type="term" value="P:transmembrane transport"/>
    <property type="evidence" value="ECO:0007669"/>
    <property type="project" value="InterPro"/>
</dbReference>
<keyword evidence="3" id="KW-0813">Transport</keyword>
<dbReference type="Pfam" id="PF01547">
    <property type="entry name" value="SBP_bac_1"/>
    <property type="match status" value="1"/>
</dbReference>
<keyword evidence="4 6" id="KW-0732">Signal</keyword>
<dbReference type="PROSITE" id="PS51318">
    <property type="entry name" value="TAT"/>
    <property type="match status" value="1"/>
</dbReference>
<proteinExistence type="inferred from homology"/>
<gene>
    <name evidence="7" type="ORF">EV665_11835</name>
</gene>
<evidence type="ECO:0000256" key="4">
    <source>
        <dbReference type="ARBA" id="ARBA00022729"/>
    </source>
</evidence>
<dbReference type="Gene3D" id="3.40.190.10">
    <property type="entry name" value="Periplasmic binding protein-like II"/>
    <property type="match status" value="2"/>
</dbReference>
<dbReference type="RefSeq" id="WP_133035841.1">
    <property type="nucleotide sequence ID" value="NZ_BAABEI010000012.1"/>
</dbReference>
<dbReference type="InterPro" id="IPR006061">
    <property type="entry name" value="SBP_1_CS"/>
</dbReference>
<accession>A0A4R2CIL4</accession>
<reference evidence="7 8" key="1">
    <citation type="submission" date="2019-03" db="EMBL/GenBank/DDBJ databases">
        <title>Genomic Encyclopedia of Type Strains, Phase IV (KMG-IV): sequencing the most valuable type-strain genomes for metagenomic binning, comparative biology and taxonomic classification.</title>
        <authorList>
            <person name="Goeker M."/>
        </authorList>
    </citation>
    <scope>NUCLEOTIDE SEQUENCE [LARGE SCALE GENOMIC DNA]</scope>
    <source>
        <strain evidence="7 8">DSM 18401</strain>
    </source>
</reference>
<organism evidence="7 8">
    <name type="scientific">Shinella granuli</name>
    <dbReference type="NCBI Taxonomy" id="323621"/>
    <lineage>
        <taxon>Bacteria</taxon>
        <taxon>Pseudomonadati</taxon>
        <taxon>Pseudomonadota</taxon>
        <taxon>Alphaproteobacteria</taxon>
        <taxon>Hyphomicrobiales</taxon>
        <taxon>Rhizobiaceae</taxon>
        <taxon>Shinella</taxon>
    </lineage>
</organism>
<comment type="subcellular location">
    <subcellularLocation>
        <location evidence="1">Periplasm</location>
    </subcellularLocation>
</comment>
<evidence type="ECO:0000256" key="2">
    <source>
        <dbReference type="ARBA" id="ARBA00008520"/>
    </source>
</evidence>
<evidence type="ECO:0000256" key="1">
    <source>
        <dbReference type="ARBA" id="ARBA00004418"/>
    </source>
</evidence>
<keyword evidence="8" id="KW-1185">Reference proteome</keyword>
<evidence type="ECO:0000256" key="3">
    <source>
        <dbReference type="ARBA" id="ARBA00022448"/>
    </source>
</evidence>
<comment type="caution">
    <text evidence="7">The sequence shown here is derived from an EMBL/GenBank/DDBJ whole genome shotgun (WGS) entry which is preliminary data.</text>
</comment>
<keyword evidence="5" id="KW-0574">Periplasm</keyword>
<name>A0A4R2CIL4_SHIGR</name>
<dbReference type="GO" id="GO:0042597">
    <property type="term" value="C:periplasmic space"/>
    <property type="evidence" value="ECO:0007669"/>
    <property type="project" value="UniProtKB-SubCell"/>
</dbReference>
<dbReference type="EMBL" id="SLVX01000018">
    <property type="protein sequence ID" value="TCN38949.1"/>
    <property type="molecule type" value="Genomic_DNA"/>
</dbReference>
<dbReference type="AlphaFoldDB" id="A0A4R2CIL4"/>
<dbReference type="InterPro" id="IPR006059">
    <property type="entry name" value="SBP"/>
</dbReference>
<sequence>MLNRRTFLQKTLAFGAAAAVSHLPARAAWANERDMRLFWFGSPGRAERTLAVARLFEGANPGVRILGEVGGNDYWSKLTTMLAGGNAPDIFQLEPGRFADYAGRGTMVPLDDYLGRTIRTDRLLPGTMKLGTVAGKVAGLPLSNNAFALLYDTEAFEKTGLTPPGRGTTWDDFARLCIEMTKALGKKGVWAVGNAARYSYALEAFLVQRGKRLYGEDGQIGFDVEDATDWYGYWESLAANGGCVSAEVQALDKNQIDSNPMSRGHAVMAIAFSNMLVAYQALQKNPVGITNLPVSEVGGRSGLFYRAGLHFGIARNAPDPELAAKFLDFFINDVEAGKILGVERGVPINLDVRTAVAPTLDDVQKRSFDYVESIADFVGDFPAQVPVGASELEDRVYRTVADRLAFGQISAAEAGQELVSAAQAILSR</sequence>
<dbReference type="PROSITE" id="PS01037">
    <property type="entry name" value="SBP_BACTERIAL_1"/>
    <property type="match status" value="1"/>
</dbReference>
<dbReference type="InterPro" id="IPR050490">
    <property type="entry name" value="Bact_solute-bd_prot1"/>
</dbReference>
<dbReference type="Proteomes" id="UP000295351">
    <property type="component" value="Unassembled WGS sequence"/>
</dbReference>
<feature type="chain" id="PRO_5020478335" evidence="6">
    <location>
        <begin position="28"/>
        <end position="428"/>
    </location>
</feature>
<feature type="signal peptide" evidence="6">
    <location>
        <begin position="1"/>
        <end position="27"/>
    </location>
</feature>
<protein>
    <submittedName>
        <fullName evidence="7">Carbohydrate ABC transporter substrate-binding protein (CUT1 family)</fullName>
    </submittedName>
</protein>
<dbReference type="PANTHER" id="PTHR43649:SF11">
    <property type="entry name" value="ABC TRANSPORTER SUBSTRATE-BINDING PROTEIN YESO-RELATED"/>
    <property type="match status" value="1"/>
</dbReference>
<evidence type="ECO:0000256" key="5">
    <source>
        <dbReference type="ARBA" id="ARBA00022764"/>
    </source>
</evidence>
<dbReference type="SUPFAM" id="SSF53850">
    <property type="entry name" value="Periplasmic binding protein-like II"/>
    <property type="match status" value="1"/>
</dbReference>
<evidence type="ECO:0000256" key="6">
    <source>
        <dbReference type="SAM" id="SignalP"/>
    </source>
</evidence>
<dbReference type="InterPro" id="IPR006311">
    <property type="entry name" value="TAT_signal"/>
</dbReference>
<evidence type="ECO:0000313" key="8">
    <source>
        <dbReference type="Proteomes" id="UP000295351"/>
    </source>
</evidence>
<evidence type="ECO:0000313" key="7">
    <source>
        <dbReference type="EMBL" id="TCN38949.1"/>
    </source>
</evidence>
<dbReference type="PANTHER" id="PTHR43649">
    <property type="entry name" value="ARABINOSE-BINDING PROTEIN-RELATED"/>
    <property type="match status" value="1"/>
</dbReference>